<gene>
    <name evidence="1" type="ORF">C7451_10696</name>
</gene>
<organism evidence="1 2">
    <name type="scientific">Blastomonas natatoria</name>
    <dbReference type="NCBI Taxonomy" id="34015"/>
    <lineage>
        <taxon>Bacteria</taxon>
        <taxon>Pseudomonadati</taxon>
        <taxon>Pseudomonadota</taxon>
        <taxon>Alphaproteobacteria</taxon>
        <taxon>Sphingomonadales</taxon>
        <taxon>Sphingomonadaceae</taxon>
        <taxon>Blastomonas</taxon>
    </lineage>
</organism>
<keyword evidence="2" id="KW-1185">Reference proteome</keyword>
<dbReference type="AlphaFoldDB" id="A0A2V3V2D2"/>
<evidence type="ECO:0000313" key="2">
    <source>
        <dbReference type="Proteomes" id="UP000248014"/>
    </source>
</evidence>
<comment type="caution">
    <text evidence="1">The sequence shown here is derived from an EMBL/GenBank/DDBJ whole genome shotgun (WGS) entry which is preliminary data.</text>
</comment>
<name>A0A2V3V2D2_9SPHN</name>
<accession>A0A2V3V2D2</accession>
<reference evidence="1 2" key="1">
    <citation type="submission" date="2018-05" db="EMBL/GenBank/DDBJ databases">
        <title>Genomic Encyclopedia of Type Strains, Phase IV (KMG-IV): sequencing the most valuable type-strain genomes for metagenomic binning, comparative biology and taxonomic classification.</title>
        <authorList>
            <person name="Goeker M."/>
        </authorList>
    </citation>
    <scope>NUCLEOTIDE SEQUENCE [LARGE SCALE GENOMIC DNA]</scope>
    <source>
        <strain evidence="1 2">DSM 3183</strain>
    </source>
</reference>
<sequence length="68" mass="7887">MTTTPTRAQIEREIAEGLDRLAAERNLSLRDIPEDSYLWTQNRHFARAFRMAADHVRAGLYLEEKARG</sequence>
<proteinExistence type="predicted"/>
<protein>
    <submittedName>
        <fullName evidence="1">Uncharacterized protein</fullName>
    </submittedName>
</protein>
<evidence type="ECO:0000313" key="1">
    <source>
        <dbReference type="EMBL" id="PXW75932.1"/>
    </source>
</evidence>
<dbReference type="EMBL" id="QJJM01000006">
    <property type="protein sequence ID" value="PXW75932.1"/>
    <property type="molecule type" value="Genomic_DNA"/>
</dbReference>
<dbReference type="RefSeq" id="WP_146215321.1">
    <property type="nucleotide sequence ID" value="NZ_QJJM01000006.1"/>
</dbReference>
<dbReference type="Proteomes" id="UP000248014">
    <property type="component" value="Unassembled WGS sequence"/>
</dbReference>